<proteinExistence type="predicted"/>
<evidence type="ECO:0000313" key="4">
    <source>
        <dbReference type="Proteomes" id="UP000241362"/>
    </source>
</evidence>
<feature type="signal peptide" evidence="1">
    <location>
        <begin position="1"/>
        <end position="38"/>
    </location>
</feature>
<protein>
    <submittedName>
        <fullName evidence="3">ABC transporter substrate-binding protein</fullName>
    </submittedName>
</protein>
<sequence length="300" mass="31288">MVNKAAYRRDRHTSAARRPYARQTWAIPALFAINAAFAALCTTPAAADPAPARVVSINLCTDQLAMLLAAPGQLVSVSDLATDIRSSSMVDQAAAYPANHGGAEEVFLLHPDLVLAGTYTTLGSVDMLRRLGVRVVQVPPVNALDQVPEQIIAVGQALGREDAARKLVAEFQAGLAALAVDLPPATAALYFPNGYTTGKGTLADDVLTRTGFANVGATAGLTGGGTLPLERLVLAEPQVVVTSTPYPGASRAEEILSHPALAEIRKKAGISAASDADWVCGTPYILRAVAGMRQAREALK</sequence>
<dbReference type="AlphaFoldDB" id="A0A2T4J8W8"/>
<dbReference type="PANTHER" id="PTHR30535">
    <property type="entry name" value="VITAMIN B12-BINDING PROTEIN"/>
    <property type="match status" value="1"/>
</dbReference>
<dbReference type="PROSITE" id="PS50983">
    <property type="entry name" value="FE_B12_PBP"/>
    <property type="match status" value="1"/>
</dbReference>
<dbReference type="InterPro" id="IPR002491">
    <property type="entry name" value="ABC_transptr_periplasmic_BD"/>
</dbReference>
<organism evidence="3 4">
    <name type="scientific">Fuscovulum blasticum DSM 2131</name>
    <dbReference type="NCBI Taxonomy" id="1188250"/>
    <lineage>
        <taxon>Bacteria</taxon>
        <taxon>Pseudomonadati</taxon>
        <taxon>Pseudomonadota</taxon>
        <taxon>Alphaproteobacteria</taxon>
        <taxon>Rhodobacterales</taxon>
        <taxon>Paracoccaceae</taxon>
        <taxon>Pseudogemmobacter</taxon>
    </lineage>
</organism>
<evidence type="ECO:0000313" key="3">
    <source>
        <dbReference type="EMBL" id="PTE14334.1"/>
    </source>
</evidence>
<accession>A0A2T4J8W8</accession>
<reference evidence="3 4" key="1">
    <citation type="submission" date="2018-03" db="EMBL/GenBank/DDBJ databases">
        <title>Rhodobacter blasticus.</title>
        <authorList>
            <person name="Meyer T.E."/>
            <person name="Miller S."/>
            <person name="Lodha T."/>
            <person name="Gandham S."/>
            <person name="Chintalapati S."/>
            <person name="Chintalapati V.R."/>
        </authorList>
    </citation>
    <scope>NUCLEOTIDE SEQUENCE [LARGE SCALE GENOMIC DNA]</scope>
    <source>
        <strain evidence="3 4">DSM 2131</strain>
    </source>
</reference>
<comment type="caution">
    <text evidence="3">The sequence shown here is derived from an EMBL/GenBank/DDBJ whole genome shotgun (WGS) entry which is preliminary data.</text>
</comment>
<dbReference type="Gene3D" id="3.40.50.1980">
    <property type="entry name" value="Nitrogenase molybdenum iron protein domain"/>
    <property type="match status" value="2"/>
</dbReference>
<evidence type="ECO:0000256" key="1">
    <source>
        <dbReference type="SAM" id="SignalP"/>
    </source>
</evidence>
<keyword evidence="4" id="KW-1185">Reference proteome</keyword>
<name>A0A2T4J8W8_FUSBL</name>
<dbReference type="EMBL" id="PZKE01000008">
    <property type="protein sequence ID" value="PTE14334.1"/>
    <property type="molecule type" value="Genomic_DNA"/>
</dbReference>
<evidence type="ECO:0000259" key="2">
    <source>
        <dbReference type="PROSITE" id="PS50983"/>
    </source>
</evidence>
<feature type="domain" description="Fe/B12 periplasmic-binding" evidence="2">
    <location>
        <begin position="53"/>
        <end position="300"/>
    </location>
</feature>
<dbReference type="RefSeq" id="WP_107673405.1">
    <property type="nucleotide sequence ID" value="NZ_PZKE01000008.1"/>
</dbReference>
<keyword evidence="1" id="KW-0732">Signal</keyword>
<feature type="chain" id="PRO_5015536278" evidence="1">
    <location>
        <begin position="39"/>
        <end position="300"/>
    </location>
</feature>
<dbReference type="Proteomes" id="UP000241362">
    <property type="component" value="Unassembled WGS sequence"/>
</dbReference>
<dbReference type="SUPFAM" id="SSF53807">
    <property type="entry name" value="Helical backbone' metal receptor"/>
    <property type="match status" value="1"/>
</dbReference>
<dbReference type="Pfam" id="PF01497">
    <property type="entry name" value="Peripla_BP_2"/>
    <property type="match status" value="1"/>
</dbReference>
<dbReference type="InterPro" id="IPR050902">
    <property type="entry name" value="ABC_Transporter_SBP"/>
</dbReference>
<dbReference type="PANTHER" id="PTHR30535:SF34">
    <property type="entry name" value="MOLYBDATE-BINDING PROTEIN MOLA"/>
    <property type="match status" value="1"/>
</dbReference>
<gene>
    <name evidence="3" type="ORF">C5F44_10075</name>
</gene>